<dbReference type="OrthoDB" id="10052789at2759"/>
<name>A0A0C2MNI7_THEKT</name>
<accession>A0A0C2MNI7</accession>
<dbReference type="EMBL" id="JWZT01002710">
    <property type="protein sequence ID" value="KII68796.1"/>
    <property type="molecule type" value="Genomic_DNA"/>
</dbReference>
<proteinExistence type="predicted"/>
<dbReference type="Proteomes" id="UP000031668">
    <property type="component" value="Unassembled WGS sequence"/>
</dbReference>
<keyword evidence="2" id="KW-1185">Reference proteome</keyword>
<sequence length="136" mass="16087">MELKETAILGQATSTETMCVWYTYHMEVCCEIVRTITTVKIDEGKFGSLKYNRGGLWRVNGFLEDITRKVERVFWYRWISEEDIGGWNNQQHLTVNHSYNFVYPDTGANTQNVEFKWWQIKRTLPVTHTHSGRLHL</sequence>
<reference evidence="1 2" key="1">
    <citation type="journal article" date="2014" name="Genome Biol. Evol.">
        <title>The genome of the myxosporean Thelohanellus kitauei shows adaptations to nutrient acquisition within its fish host.</title>
        <authorList>
            <person name="Yang Y."/>
            <person name="Xiong J."/>
            <person name="Zhou Z."/>
            <person name="Huo F."/>
            <person name="Miao W."/>
            <person name="Ran C."/>
            <person name="Liu Y."/>
            <person name="Zhang J."/>
            <person name="Feng J."/>
            <person name="Wang M."/>
            <person name="Wang M."/>
            <person name="Wang L."/>
            <person name="Yao B."/>
        </authorList>
    </citation>
    <scope>NUCLEOTIDE SEQUENCE [LARGE SCALE GENOMIC DNA]</scope>
    <source>
        <strain evidence="1">Wuqing</strain>
    </source>
</reference>
<gene>
    <name evidence="1" type="ORF">RF11_12073</name>
</gene>
<comment type="caution">
    <text evidence="1">The sequence shown here is derived from an EMBL/GenBank/DDBJ whole genome shotgun (WGS) entry which is preliminary data.</text>
</comment>
<dbReference type="PANTHER" id="PTHR47163:SF2">
    <property type="entry name" value="SI:DKEY-17M8.2"/>
    <property type="match status" value="1"/>
</dbReference>
<organism evidence="1 2">
    <name type="scientific">Thelohanellus kitauei</name>
    <name type="common">Myxosporean</name>
    <dbReference type="NCBI Taxonomy" id="669202"/>
    <lineage>
        <taxon>Eukaryota</taxon>
        <taxon>Metazoa</taxon>
        <taxon>Cnidaria</taxon>
        <taxon>Myxozoa</taxon>
        <taxon>Myxosporea</taxon>
        <taxon>Bivalvulida</taxon>
        <taxon>Platysporina</taxon>
        <taxon>Myxobolidae</taxon>
        <taxon>Thelohanellus</taxon>
    </lineage>
</organism>
<protein>
    <submittedName>
        <fullName evidence="1">Uncharacterized protein</fullName>
    </submittedName>
</protein>
<dbReference type="AlphaFoldDB" id="A0A0C2MNI7"/>
<evidence type="ECO:0000313" key="1">
    <source>
        <dbReference type="EMBL" id="KII68796.1"/>
    </source>
</evidence>
<dbReference type="PANTHER" id="PTHR47163">
    <property type="entry name" value="DDE_TNP_IS1595 DOMAIN-CONTAINING PROTEIN"/>
    <property type="match status" value="1"/>
</dbReference>
<evidence type="ECO:0000313" key="2">
    <source>
        <dbReference type="Proteomes" id="UP000031668"/>
    </source>
</evidence>
<dbReference type="InterPro" id="IPR053164">
    <property type="entry name" value="IS1016-like_transposase"/>
</dbReference>